<dbReference type="Proteomes" id="UP000011223">
    <property type="component" value="Unassembled WGS sequence"/>
</dbReference>
<dbReference type="AlphaFoldDB" id="R1IRL8"/>
<organism evidence="1 2">
    <name type="scientific">Grimontia indica</name>
    <dbReference type="NCBI Taxonomy" id="1056512"/>
    <lineage>
        <taxon>Bacteria</taxon>
        <taxon>Pseudomonadati</taxon>
        <taxon>Pseudomonadota</taxon>
        <taxon>Gammaproteobacteria</taxon>
        <taxon>Vibrionales</taxon>
        <taxon>Vibrionaceae</taxon>
        <taxon>Grimontia</taxon>
    </lineage>
</organism>
<keyword evidence="2" id="KW-1185">Reference proteome</keyword>
<dbReference type="EMBL" id="ANFM02000014">
    <property type="protein sequence ID" value="EOD80132.1"/>
    <property type="molecule type" value="Genomic_DNA"/>
</dbReference>
<name>R1IRL8_9GAMM</name>
<protein>
    <submittedName>
        <fullName evidence="1">Uncharacterized protein</fullName>
    </submittedName>
</protein>
<gene>
    <name evidence="1" type="ORF">D515_00702</name>
</gene>
<accession>R1IRL8</accession>
<reference evidence="1 2" key="1">
    <citation type="journal article" date="2014" name="PLoS ONE">
        <title>Grimontia indica AK16(T), sp. nov., Isolated from a Seawater Sample Reports the Presence of Pathogenic Genes Similar to Vibrio Genus.</title>
        <authorList>
            <person name="Singh A."/>
            <person name="Vaidya B."/>
            <person name="Khatri I."/>
            <person name="Srinivas T.N."/>
            <person name="Subramanian S."/>
            <person name="Korpole S."/>
            <person name="Pinnaka A.K."/>
        </authorList>
    </citation>
    <scope>NUCLEOTIDE SEQUENCE [LARGE SCALE GENOMIC DNA]</scope>
    <source>
        <strain evidence="1 2">AK16</strain>
    </source>
</reference>
<proteinExistence type="predicted"/>
<evidence type="ECO:0000313" key="2">
    <source>
        <dbReference type="Proteomes" id="UP000011223"/>
    </source>
</evidence>
<evidence type="ECO:0000313" key="1">
    <source>
        <dbReference type="EMBL" id="EOD80132.1"/>
    </source>
</evidence>
<comment type="caution">
    <text evidence="1">The sequence shown here is derived from an EMBL/GenBank/DDBJ whole genome shotgun (WGS) entry which is preliminary data.</text>
</comment>
<sequence length="76" mass="9121">MWWSHFGHTCRLRSSSAWYSTCSQDEHLVQTPSGIEALREEPILLFVRIFSSQLMNDLLYWSTRRLHHYHALFRSP</sequence>